<evidence type="ECO:0000313" key="1">
    <source>
        <dbReference type="EMBL" id="MBE7942745.1"/>
    </source>
</evidence>
<dbReference type="NCBIfam" id="NF038050">
    <property type="entry name" value="NrtS"/>
    <property type="match status" value="1"/>
</dbReference>
<sequence>MNDLMRAALSKRIAASALRISLAVGTVLNLANQSEALFGTTEFSWLHGFLNYLVPYCVASYSAAKNEVTSRADARP</sequence>
<dbReference type="Proteomes" id="UP000715965">
    <property type="component" value="Unassembled WGS sequence"/>
</dbReference>
<protein>
    <submittedName>
        <fullName evidence="1">Nitrate/nitrite transporter NrtS</fullName>
    </submittedName>
</protein>
<dbReference type="InterPro" id="IPR047700">
    <property type="entry name" value="NrtS-like"/>
</dbReference>
<keyword evidence="2" id="KW-1185">Reference proteome</keyword>
<comment type="caution">
    <text evidence="1">The sequence shown here is derived from an EMBL/GenBank/DDBJ whole genome shotgun (WGS) entry which is preliminary data.</text>
</comment>
<reference evidence="1 2" key="1">
    <citation type="submission" date="2020-10" db="EMBL/GenBank/DDBJ databases">
        <title>Draft genome of Ramlibacter aquaticus LMG 30558.</title>
        <authorList>
            <person name="Props R."/>
        </authorList>
    </citation>
    <scope>NUCLEOTIDE SEQUENCE [LARGE SCALE GENOMIC DNA]</scope>
    <source>
        <strain evidence="1 2">LMG 30558</strain>
    </source>
</reference>
<name>A0ABR9SK76_9BURK</name>
<organism evidence="1 2">
    <name type="scientific">Ramlibacter aquaticus</name>
    <dbReference type="NCBI Taxonomy" id="2780094"/>
    <lineage>
        <taxon>Bacteria</taxon>
        <taxon>Pseudomonadati</taxon>
        <taxon>Pseudomonadota</taxon>
        <taxon>Betaproteobacteria</taxon>
        <taxon>Burkholderiales</taxon>
        <taxon>Comamonadaceae</taxon>
        <taxon>Ramlibacter</taxon>
    </lineage>
</organism>
<gene>
    <name evidence="1" type="primary">nrtS</name>
    <name evidence="1" type="ORF">IM725_19420</name>
</gene>
<dbReference type="RefSeq" id="WP_193782292.1">
    <property type="nucleotide sequence ID" value="NZ_JADDOJ010000132.1"/>
</dbReference>
<proteinExistence type="predicted"/>
<accession>A0ABR9SK76</accession>
<dbReference type="EMBL" id="JADDOJ010000132">
    <property type="protein sequence ID" value="MBE7942745.1"/>
    <property type="molecule type" value="Genomic_DNA"/>
</dbReference>
<evidence type="ECO:0000313" key="2">
    <source>
        <dbReference type="Proteomes" id="UP000715965"/>
    </source>
</evidence>